<evidence type="ECO:0000256" key="7">
    <source>
        <dbReference type="ARBA" id="ARBA00023242"/>
    </source>
</evidence>
<keyword evidence="3" id="KW-0805">Transcription regulation</keyword>
<dbReference type="Gene3D" id="1.20.5.170">
    <property type="match status" value="1"/>
</dbReference>
<dbReference type="CDD" id="cd14709">
    <property type="entry name" value="bZIP_CREBL2"/>
    <property type="match status" value="1"/>
</dbReference>
<protein>
    <recommendedName>
        <fullName evidence="8">BZIP domain-containing protein</fullName>
    </recommendedName>
</protein>
<dbReference type="AlphaFoldDB" id="A0A553PBF4"/>
<accession>A0A553PBF4</accession>
<evidence type="ECO:0000256" key="3">
    <source>
        <dbReference type="ARBA" id="ARBA00023015"/>
    </source>
</evidence>
<dbReference type="SUPFAM" id="SSF57959">
    <property type="entry name" value="Leucine zipper domain"/>
    <property type="match status" value="1"/>
</dbReference>
<proteinExistence type="inferred from homology"/>
<evidence type="ECO:0000256" key="1">
    <source>
        <dbReference type="ARBA" id="ARBA00004123"/>
    </source>
</evidence>
<comment type="caution">
    <text evidence="9">The sequence shown here is derived from an EMBL/GenBank/DDBJ whole genome shotgun (WGS) entry which is preliminary data.</text>
</comment>
<dbReference type="InterPro" id="IPR046347">
    <property type="entry name" value="bZIP_sf"/>
</dbReference>
<evidence type="ECO:0000256" key="5">
    <source>
        <dbReference type="ARBA" id="ARBA00023159"/>
    </source>
</evidence>
<keyword evidence="4" id="KW-0238">DNA-binding</keyword>
<dbReference type="PANTHER" id="PTHR21051:SF4">
    <property type="entry name" value="CAMP-RESPONSIVE ELEMENT-BINDING PROTEIN-LIKE 2"/>
    <property type="match status" value="1"/>
</dbReference>
<sequence>MKSKLERSRQSARECRARKKLRYQYLDDLILEREKANNVLRDELIKYQEWCHQLDQGTVPEGLPSLLQEIANEKRGL</sequence>
<evidence type="ECO:0000313" key="9">
    <source>
        <dbReference type="EMBL" id="TRY74979.1"/>
    </source>
</evidence>
<dbReference type="Pfam" id="PF07716">
    <property type="entry name" value="bZIP_2"/>
    <property type="match status" value="1"/>
</dbReference>
<dbReference type="STRING" id="6832.A0A553PBF4"/>
<keyword evidence="7" id="KW-0539">Nucleus</keyword>
<gene>
    <name evidence="9" type="ORF">TCAL_12132</name>
</gene>
<dbReference type="EMBL" id="VCGU01000005">
    <property type="protein sequence ID" value="TRY74979.1"/>
    <property type="molecule type" value="Genomic_DNA"/>
</dbReference>
<dbReference type="GO" id="GO:0003677">
    <property type="term" value="F:DNA binding"/>
    <property type="evidence" value="ECO:0007669"/>
    <property type="project" value="UniProtKB-KW"/>
</dbReference>
<evidence type="ECO:0000256" key="6">
    <source>
        <dbReference type="ARBA" id="ARBA00023163"/>
    </source>
</evidence>
<comment type="subcellular location">
    <subcellularLocation>
        <location evidence="1">Nucleus</location>
    </subcellularLocation>
</comment>
<name>A0A553PBF4_TIGCA</name>
<dbReference type="Proteomes" id="UP000318571">
    <property type="component" value="Chromosome 2"/>
</dbReference>
<dbReference type="InterPro" id="IPR039250">
    <property type="entry name" value="CREBL2/REPTOR-BP"/>
</dbReference>
<evidence type="ECO:0000259" key="8">
    <source>
        <dbReference type="Pfam" id="PF07716"/>
    </source>
</evidence>
<keyword evidence="10" id="KW-1185">Reference proteome</keyword>
<organism evidence="9 10">
    <name type="scientific">Tigriopus californicus</name>
    <name type="common">Marine copepod</name>
    <dbReference type="NCBI Taxonomy" id="6832"/>
    <lineage>
        <taxon>Eukaryota</taxon>
        <taxon>Metazoa</taxon>
        <taxon>Ecdysozoa</taxon>
        <taxon>Arthropoda</taxon>
        <taxon>Crustacea</taxon>
        <taxon>Multicrustacea</taxon>
        <taxon>Hexanauplia</taxon>
        <taxon>Copepoda</taxon>
        <taxon>Harpacticoida</taxon>
        <taxon>Harpacticidae</taxon>
        <taxon>Tigriopus</taxon>
    </lineage>
</organism>
<dbReference type="GO" id="GO:0003700">
    <property type="term" value="F:DNA-binding transcription factor activity"/>
    <property type="evidence" value="ECO:0007669"/>
    <property type="project" value="InterPro"/>
</dbReference>
<feature type="domain" description="BZIP" evidence="8">
    <location>
        <begin position="4"/>
        <end position="48"/>
    </location>
</feature>
<dbReference type="OMA" id="WGHELDA"/>
<evidence type="ECO:0000313" key="10">
    <source>
        <dbReference type="Proteomes" id="UP000318571"/>
    </source>
</evidence>
<keyword evidence="6" id="KW-0804">Transcription</keyword>
<evidence type="ECO:0000256" key="4">
    <source>
        <dbReference type="ARBA" id="ARBA00023125"/>
    </source>
</evidence>
<comment type="similarity">
    <text evidence="2">Belongs to the bZIP family. ATF subfamily.</text>
</comment>
<keyword evidence="5" id="KW-0010">Activator</keyword>
<dbReference type="InterPro" id="IPR004827">
    <property type="entry name" value="bZIP"/>
</dbReference>
<reference evidence="9 10" key="1">
    <citation type="journal article" date="2018" name="Nat. Ecol. Evol.">
        <title>Genomic signatures of mitonuclear coevolution across populations of Tigriopus californicus.</title>
        <authorList>
            <person name="Barreto F.S."/>
            <person name="Watson E.T."/>
            <person name="Lima T.G."/>
            <person name="Willett C.S."/>
            <person name="Edmands S."/>
            <person name="Li W."/>
            <person name="Burton R.S."/>
        </authorList>
    </citation>
    <scope>NUCLEOTIDE SEQUENCE [LARGE SCALE GENOMIC DNA]</scope>
    <source>
        <strain evidence="9 10">San Diego</strain>
    </source>
</reference>
<evidence type="ECO:0000256" key="2">
    <source>
        <dbReference type="ARBA" id="ARBA00009050"/>
    </source>
</evidence>
<dbReference type="GO" id="GO:0005634">
    <property type="term" value="C:nucleus"/>
    <property type="evidence" value="ECO:0007669"/>
    <property type="project" value="UniProtKB-SubCell"/>
</dbReference>
<dbReference type="PANTHER" id="PTHR21051">
    <property type="entry name" value="CAMP-RESPONSIVE ELEMENT-BINDING PROTEIN-LIKE 2"/>
    <property type="match status" value="1"/>
</dbReference>